<keyword evidence="3" id="KW-0812">Transmembrane</keyword>
<feature type="transmembrane region" description="Helical" evidence="3">
    <location>
        <begin position="497"/>
        <end position="519"/>
    </location>
</feature>
<dbReference type="Proteomes" id="UP000036367">
    <property type="component" value="Unassembled WGS sequence"/>
</dbReference>
<dbReference type="RefSeq" id="WP_047815228.1">
    <property type="nucleotide sequence ID" value="NZ_LECT01000029.1"/>
</dbReference>
<comment type="caution">
    <text evidence="5">The sequence shown here is derived from an EMBL/GenBank/DDBJ whole genome shotgun (WGS) entry which is preliminary data.</text>
</comment>
<feature type="compositionally biased region" description="Low complexity" evidence="2">
    <location>
        <begin position="1337"/>
        <end position="1348"/>
    </location>
</feature>
<dbReference type="PATRIC" id="fig|595434.4.peg.3686"/>
<dbReference type="InterPro" id="IPR027417">
    <property type="entry name" value="P-loop_NTPase"/>
</dbReference>
<evidence type="ECO:0000256" key="2">
    <source>
        <dbReference type="SAM" id="MobiDB-lite"/>
    </source>
</evidence>
<dbReference type="Gene3D" id="3.40.50.300">
    <property type="entry name" value="P-loop containing nucleotide triphosphate hydrolases"/>
    <property type="match status" value="2"/>
</dbReference>
<dbReference type="SUPFAM" id="SSF52540">
    <property type="entry name" value="P-loop containing nucleoside triphosphate hydrolases"/>
    <property type="match status" value="1"/>
</dbReference>
<gene>
    <name evidence="5" type="ORF">RISK_003886</name>
</gene>
<feature type="coiled-coil region" evidence="1">
    <location>
        <begin position="287"/>
        <end position="314"/>
    </location>
</feature>
<feature type="region of interest" description="Disordered" evidence="2">
    <location>
        <begin position="724"/>
        <end position="807"/>
    </location>
</feature>
<evidence type="ECO:0000313" key="6">
    <source>
        <dbReference type="Proteomes" id="UP000036367"/>
    </source>
</evidence>
<dbReference type="Pfam" id="PF13514">
    <property type="entry name" value="AAA_27"/>
    <property type="match status" value="1"/>
</dbReference>
<keyword evidence="3" id="KW-0472">Membrane</keyword>
<feature type="coiled-coil region" evidence="1">
    <location>
        <begin position="188"/>
        <end position="215"/>
    </location>
</feature>
<evidence type="ECO:0000256" key="3">
    <source>
        <dbReference type="SAM" id="Phobius"/>
    </source>
</evidence>
<dbReference type="OrthoDB" id="9764467at2"/>
<organism evidence="5 6">
    <name type="scientific">Rhodopirellula islandica</name>
    <dbReference type="NCBI Taxonomy" id="595434"/>
    <lineage>
        <taxon>Bacteria</taxon>
        <taxon>Pseudomonadati</taxon>
        <taxon>Planctomycetota</taxon>
        <taxon>Planctomycetia</taxon>
        <taxon>Pirellulales</taxon>
        <taxon>Pirellulaceae</taxon>
        <taxon>Rhodopirellula</taxon>
    </lineage>
</organism>
<proteinExistence type="predicted"/>
<feature type="transmembrane region" description="Helical" evidence="3">
    <location>
        <begin position="531"/>
        <end position="550"/>
    </location>
</feature>
<feature type="coiled-coil region" evidence="1">
    <location>
        <begin position="677"/>
        <end position="704"/>
    </location>
</feature>
<keyword evidence="6" id="KW-1185">Reference proteome</keyword>
<dbReference type="EMBL" id="LECT01000029">
    <property type="protein sequence ID" value="KLU04300.1"/>
    <property type="molecule type" value="Genomic_DNA"/>
</dbReference>
<keyword evidence="3" id="KW-1133">Transmembrane helix</keyword>
<dbReference type="InterPro" id="IPR038734">
    <property type="entry name" value="YhaN_AAA"/>
</dbReference>
<feature type="coiled-coil region" evidence="1">
    <location>
        <begin position="442"/>
        <end position="489"/>
    </location>
</feature>
<feature type="region of interest" description="Disordered" evidence="2">
    <location>
        <begin position="1327"/>
        <end position="1357"/>
    </location>
</feature>
<evidence type="ECO:0000259" key="4">
    <source>
        <dbReference type="Pfam" id="PF13514"/>
    </source>
</evidence>
<feature type="coiled-coil region" evidence="1">
    <location>
        <begin position="555"/>
        <end position="614"/>
    </location>
</feature>
<feature type="domain" description="YhaN AAA" evidence="4">
    <location>
        <begin position="1"/>
        <end position="196"/>
    </location>
</feature>
<keyword evidence="1" id="KW-0175">Coiled coil</keyword>
<sequence length="1357" mass="154671">MKIKDIQIDGFGVWTGLSVDSLPEGMTLFYGPNEAGKTTLMQFLRAMLYGFTEERRQKYLPPIHGGTPGGAIRVTGPGGGYEVRRHSQLTDSDVTGRLTVMGSDGLAQGQHRLGMLLGQIDEPIFTNVFAIGIRELQELSTLDDTSAADELYKLSSGLDRVSLVDVLRSLRAGRSEAVGKRESESDDNEAAIGKLASMMSRREKLRDEIQRLSGSTRRWSELATQRRTQSQEIETLRGRMIAWEREARCVEIATSVYEKWQERDQIRGEIDAIEGEAALPDEAPGQLVQIEAMLEERRTKLEEIKTKRRGLRDKSEQLPINKRLFDLQGRIEAASQQATWIEALEEQIDRLDNQVEKARNQVDADADRLGIEEDERLRLGEGDDGDLPDLSRSTLSALSAPAKHVKEQLFLLKQARDEGKTHKVRKEKLHDQLQEVLQRAHATDLQQAIRRENDNIATLRQRIQLGQHLEKLKRHHKDLERESVELTTDEAVPIDRLWLLSLPFIAGGMLLLYGMFNVFQITTFVAEPNPTQGMLCIMFGAMALLVYYLSREKGQRNTARDLDDCERQIDSVRRQLREIETEREDLDSSLSVSNESLEARLRESEVLLGELDESMPLYHAHEAAHQSYQAAYKRAQKAAEGLKTARREWTATLDRLGLSTTLSPKSVRVLGDGYEALQTSMRRLIELKEERNQRQRERQSLAKRIETLYLEAIDATQHALTAMADGESESADPSKEYDSEYTDNYESNEYEDVEEDDYSESYARSQRKNPKKSRNEKRNRNRDRRDDNRSSETESNRNKRPVTMRSNPLDQLNHLHEEVARQQHWVKQRRQLKEHDLQLKKQQLGHSRAIERAEQQRRALWAKCGVATPEQFYEIVDRKSLLVEYNSQFKSIDQQVRSMVGNSVEYDDVAREIEGAKSTDLERRWDALTARMTETEARIATLQTAQGELAQSMKQLGDDDRLMTARLELGCIERQLDQLARRWQTLSMASCLLEDVCGTVENERQPETLREASSFLNQLTDGKYVRIWTPLGSNQLKIDDAEGNSLPLEVLSRGTGEAVFIALRLSLAAAYARRGVMLPLVLDDVLVNFDGARAEHAARTLKTFAELGHQVMMFTCHDHIVDIFHQIGVEVRQMPAQGTPGRAQILPPPVEEAYEEEYEYEEEYVEEEPEMEMEEVAPEPEPEPTPEPLPIVVEAPKPEPVVVVAPPVVKPAPKPIELVVEDRRPVKPKSKFHYKFQDVARQNRRVRRPELIIQRPERRPEPEPEIEREVVEEVSSPDAIGWAWFQREPADGHIDAEEAAAEAARNQWLDAEDREMQAVVSEAEAIGSLVHDEATRSSSDGSSDSSSSWWTGERTKS</sequence>
<feature type="compositionally biased region" description="Basic and acidic residues" evidence="2">
    <location>
        <begin position="783"/>
        <end position="797"/>
    </location>
</feature>
<feature type="compositionally biased region" description="Basic residues" evidence="2">
    <location>
        <begin position="765"/>
        <end position="782"/>
    </location>
</feature>
<feature type="coiled-coil region" evidence="1">
    <location>
        <begin position="341"/>
        <end position="368"/>
    </location>
</feature>
<accession>A0A0J1BCD9</accession>
<reference evidence="5" key="1">
    <citation type="submission" date="2015-05" db="EMBL/GenBank/DDBJ databases">
        <title>Permanent draft genome of Rhodopirellula islandicus K833.</title>
        <authorList>
            <person name="Kizina J."/>
            <person name="Richter M."/>
            <person name="Glockner F.O."/>
            <person name="Harder J."/>
        </authorList>
    </citation>
    <scope>NUCLEOTIDE SEQUENCE [LARGE SCALE GENOMIC DNA]</scope>
    <source>
        <strain evidence="5">K833</strain>
    </source>
</reference>
<dbReference type="PANTHER" id="PTHR41259:SF1">
    <property type="entry name" value="DOUBLE-STRAND BREAK REPAIR RAD50 ATPASE, PUTATIVE-RELATED"/>
    <property type="match status" value="1"/>
</dbReference>
<dbReference type="PANTHER" id="PTHR41259">
    <property type="entry name" value="DOUBLE-STRAND BREAK REPAIR RAD50 ATPASE, PUTATIVE-RELATED"/>
    <property type="match status" value="1"/>
</dbReference>
<feature type="compositionally biased region" description="Acidic residues" evidence="2">
    <location>
        <begin position="739"/>
        <end position="759"/>
    </location>
</feature>
<name>A0A0J1BCD9_RHOIS</name>
<evidence type="ECO:0000313" key="5">
    <source>
        <dbReference type="EMBL" id="KLU04300.1"/>
    </source>
</evidence>
<evidence type="ECO:0000256" key="1">
    <source>
        <dbReference type="SAM" id="Coils"/>
    </source>
</evidence>
<protein>
    <submittedName>
        <fullName evidence="5">DNA double-strand break repair Rad50 ATPase</fullName>
    </submittedName>
</protein>
<dbReference type="STRING" id="595434.RISK_003886"/>